<accession>A0A6M4GS27</accession>
<dbReference type="RefSeq" id="WP_171089964.1">
    <property type="nucleotide sequence ID" value="NZ_CP053069.1"/>
</dbReference>
<gene>
    <name evidence="1" type="ORF">DSM104443_00936</name>
</gene>
<dbReference type="Proteomes" id="UP000501534">
    <property type="component" value="Chromosome"/>
</dbReference>
<dbReference type="Pfam" id="PF13365">
    <property type="entry name" value="Trypsin_2"/>
    <property type="match status" value="1"/>
</dbReference>
<dbReference type="KEGG" id="uru:DSM104443_00936"/>
<evidence type="ECO:0008006" key="3">
    <source>
        <dbReference type="Google" id="ProtNLM"/>
    </source>
</evidence>
<dbReference type="InterPro" id="IPR009003">
    <property type="entry name" value="Peptidase_S1_PA"/>
</dbReference>
<dbReference type="AlphaFoldDB" id="A0A6M4GS27"/>
<dbReference type="SUPFAM" id="SSF50494">
    <property type="entry name" value="Trypsin-like serine proteases"/>
    <property type="match status" value="1"/>
</dbReference>
<reference evidence="1 2" key="1">
    <citation type="submission" date="2020-04" db="EMBL/GenBank/DDBJ databases">
        <title>Usitatibacter rugosus gen. nov., sp. nov. and Usitatibacter palustris sp. nov., novel members of Usitatibacteraceae fam. nov. within the order Nitrosomonadales isolated from soil.</title>
        <authorList>
            <person name="Huber K.J."/>
            <person name="Neumann-Schaal M."/>
            <person name="Geppert A."/>
            <person name="Luckner M."/>
            <person name="Wanner G."/>
            <person name="Overmann J."/>
        </authorList>
    </citation>
    <scope>NUCLEOTIDE SEQUENCE [LARGE SCALE GENOMIC DNA]</scope>
    <source>
        <strain evidence="1 2">0125_3</strain>
    </source>
</reference>
<proteinExistence type="predicted"/>
<dbReference type="EMBL" id="CP053069">
    <property type="protein sequence ID" value="QJR09886.1"/>
    <property type="molecule type" value="Genomic_DNA"/>
</dbReference>
<sequence>MGTATLIGRGLALTAGHVMAACKQAYGLRTTGEGEVEGDFRLYGCQHVGGEVRQFLIDMFFAQEQTDVAVLRLRLGEAEWLPTGFPRWTLLPPKIGERVFAFGYAGIATQDVDGNTLITRDARTSVGEVKEHHLGGRDRLLAPFPCFRTNNRFDDAMSGGPVFTEGGRLCGVICANLPPAQEGEEHSSLVSLLWPILGANVELLRADTTSDSSRLIDVMPRDNASIEGIDRVFVAGKLIGIDLTERLSSAEGPS</sequence>
<keyword evidence="2" id="KW-1185">Reference proteome</keyword>
<evidence type="ECO:0000313" key="2">
    <source>
        <dbReference type="Proteomes" id="UP000501534"/>
    </source>
</evidence>
<name>A0A6M4GS27_9PROT</name>
<organism evidence="1 2">
    <name type="scientific">Usitatibacter rugosus</name>
    <dbReference type="NCBI Taxonomy" id="2732067"/>
    <lineage>
        <taxon>Bacteria</taxon>
        <taxon>Pseudomonadati</taxon>
        <taxon>Pseudomonadota</taxon>
        <taxon>Betaproteobacteria</taxon>
        <taxon>Nitrosomonadales</taxon>
        <taxon>Usitatibacteraceae</taxon>
        <taxon>Usitatibacter</taxon>
    </lineage>
</organism>
<evidence type="ECO:0000313" key="1">
    <source>
        <dbReference type="EMBL" id="QJR09886.1"/>
    </source>
</evidence>
<protein>
    <recommendedName>
        <fullName evidence="3">Trypsin-like peptidase</fullName>
    </recommendedName>
</protein>
<dbReference type="Gene3D" id="2.40.10.120">
    <property type="match status" value="1"/>
</dbReference>